<reference evidence="1 2" key="1">
    <citation type="submission" date="2023-11" db="EMBL/GenBank/DDBJ databases">
        <title>Unpublished Manusciprt.</title>
        <authorList>
            <person name="Saticioglu I.B."/>
            <person name="Ay H."/>
            <person name="Ajmi N."/>
            <person name="Altun S."/>
            <person name="Duman M."/>
        </authorList>
    </citation>
    <scope>NUCLEOTIDE SEQUENCE [LARGE SCALE GENOMIC DNA]</scope>
    <source>
        <strain evidence="1 2">Fl-318</strain>
    </source>
</reference>
<protein>
    <submittedName>
        <fullName evidence="1">Uncharacterized protein</fullName>
    </submittedName>
</protein>
<proteinExistence type="predicted"/>
<accession>A0ABU4RBG3</accession>
<gene>
    <name evidence="1" type="ORF">SGQ83_05395</name>
</gene>
<evidence type="ECO:0000313" key="2">
    <source>
        <dbReference type="Proteomes" id="UP001273350"/>
    </source>
</evidence>
<organism evidence="1 2">
    <name type="scientific">Flavobacterium cupriresistens</name>
    <dbReference type="NCBI Taxonomy" id="2893885"/>
    <lineage>
        <taxon>Bacteria</taxon>
        <taxon>Pseudomonadati</taxon>
        <taxon>Bacteroidota</taxon>
        <taxon>Flavobacteriia</taxon>
        <taxon>Flavobacteriales</taxon>
        <taxon>Flavobacteriaceae</taxon>
        <taxon>Flavobacterium</taxon>
    </lineage>
</organism>
<sequence length="230" mass="27066">MKKLILFIFLCSFQINGQNIDLEKTINLIITEITPSNFKYINLADENLIVKEFDYSIQNYEKREIFIKDSLFPIELITTPKEEEKSINWKTFKLNNCKIYSKNDCINLVRKSGYLIEVKNKSEYDSIINLNIPNTIVVIINPKWGKQKTTLEIRKATEKIENVEKNIQDQSYFSFSIPVFSENKKYFRIAIYKGKENNGEGSSKIFKIENETLTEVFEYNGWKTEVYSVN</sequence>
<dbReference type="RefSeq" id="WP_230004698.1">
    <property type="nucleotide sequence ID" value="NZ_CP087134.1"/>
</dbReference>
<keyword evidence="2" id="KW-1185">Reference proteome</keyword>
<evidence type="ECO:0000313" key="1">
    <source>
        <dbReference type="EMBL" id="MDX6188775.1"/>
    </source>
</evidence>
<dbReference type="Proteomes" id="UP001273350">
    <property type="component" value="Unassembled WGS sequence"/>
</dbReference>
<comment type="caution">
    <text evidence="1">The sequence shown here is derived from an EMBL/GenBank/DDBJ whole genome shotgun (WGS) entry which is preliminary data.</text>
</comment>
<dbReference type="EMBL" id="JAWXVI010000003">
    <property type="protein sequence ID" value="MDX6188775.1"/>
    <property type="molecule type" value="Genomic_DNA"/>
</dbReference>
<name>A0ABU4RBG3_9FLAO</name>